<evidence type="ECO:0000313" key="2">
    <source>
        <dbReference type="Proteomes" id="UP000241074"/>
    </source>
</evidence>
<protein>
    <submittedName>
        <fullName evidence="1">Uncharacterized protein</fullName>
    </submittedName>
</protein>
<sequence length="279" mass="30122">MNTRTRAAAAMTALANRYETAGKKPVELVGGPDWVAMPGCPGMMMHRGHLSAALDYYDFAAMIDPDDLGHRFSKALVLESLGDWHRAIAAFQGLFGSVYDDAARAAIERCGVKADGRVPSQLSRASLVRVVEWEDHDATSETGSVISSLARARARRQHARAAMPMRAETDAEQAAAVASSFVHLLLDRQWSAAHAMLAPGHCAPGPEHLREAFERLFGAEVFPVSADVFEVQTDMEQLSDADLGWVHVAIPSRQAEAVSLVVTRHTSGLKVRDVAIGSP</sequence>
<dbReference type="SUPFAM" id="SSF48452">
    <property type="entry name" value="TPR-like"/>
    <property type="match status" value="1"/>
</dbReference>
<dbReference type="Proteomes" id="UP000241074">
    <property type="component" value="Chromosome"/>
</dbReference>
<gene>
    <name evidence="1" type="ORF">C7S18_16805</name>
</gene>
<name>A0A2P1PV53_9GAMM</name>
<dbReference type="Gene3D" id="1.25.40.10">
    <property type="entry name" value="Tetratricopeptide repeat domain"/>
    <property type="match status" value="1"/>
</dbReference>
<dbReference type="RefSeq" id="WP_106892665.1">
    <property type="nucleotide sequence ID" value="NZ_CP027860.1"/>
</dbReference>
<dbReference type="InterPro" id="IPR011990">
    <property type="entry name" value="TPR-like_helical_dom_sf"/>
</dbReference>
<dbReference type="EMBL" id="CP027860">
    <property type="protein sequence ID" value="AVP98745.1"/>
    <property type="molecule type" value="Genomic_DNA"/>
</dbReference>
<reference evidence="1 2" key="2">
    <citation type="submission" date="2018-03" db="EMBL/GenBank/DDBJ databases">
        <authorList>
            <person name="Keele B.F."/>
        </authorList>
    </citation>
    <scope>NUCLEOTIDE SEQUENCE [LARGE SCALE GENOMIC DNA]</scope>
    <source>
        <strain evidence="1 2">D13</strain>
    </source>
</reference>
<organism evidence="1 2">
    <name type="scientific">Ahniella affigens</name>
    <dbReference type="NCBI Taxonomy" id="2021234"/>
    <lineage>
        <taxon>Bacteria</taxon>
        <taxon>Pseudomonadati</taxon>
        <taxon>Pseudomonadota</taxon>
        <taxon>Gammaproteobacteria</taxon>
        <taxon>Lysobacterales</taxon>
        <taxon>Rhodanobacteraceae</taxon>
        <taxon>Ahniella</taxon>
    </lineage>
</organism>
<keyword evidence="2" id="KW-1185">Reference proteome</keyword>
<dbReference type="AlphaFoldDB" id="A0A2P1PV53"/>
<reference evidence="1 2" key="1">
    <citation type="submission" date="2018-03" db="EMBL/GenBank/DDBJ databases">
        <title>Ahniella affigens gen. nov., sp. nov., a gammaproteobacterium isolated from sandy soil near a stream.</title>
        <authorList>
            <person name="Ko Y."/>
            <person name="Kim J.-H."/>
        </authorList>
    </citation>
    <scope>NUCLEOTIDE SEQUENCE [LARGE SCALE GENOMIC DNA]</scope>
    <source>
        <strain evidence="1 2">D13</strain>
    </source>
</reference>
<dbReference type="KEGG" id="xba:C7S18_16805"/>
<evidence type="ECO:0000313" key="1">
    <source>
        <dbReference type="EMBL" id="AVP98745.1"/>
    </source>
</evidence>
<proteinExistence type="predicted"/>
<accession>A0A2P1PV53</accession>